<dbReference type="VEuPathDB" id="FungiDB:AMAG_11208"/>
<sequence length="211" mass="22720">MTVDGAPPRIGSRAGVHVFSGSDVTIRASLPADLFVPETFMILPLAGWDNEDATALTVVNTTSKPIFVHVAPSSNPNDPEDEYVRIVLGYKASWKRPVPQMVLVKDEHGVRDAVLTKPGSKIIVVGSEPLVTSRSAKRAGNWFVLPPGACDVLARPGQDWEGVLVRTSDQARTVGACVPIGTHVKVRNFDRGQTEPAFEIEPAPVKFTNST</sequence>
<reference evidence="2" key="2">
    <citation type="submission" date="2009-11" db="EMBL/GenBank/DDBJ databases">
        <title>The Genome Sequence of Allomyces macrogynus strain ATCC 38327.</title>
        <authorList>
            <consortium name="The Broad Institute Genome Sequencing Platform"/>
            <person name="Russ C."/>
            <person name="Cuomo C."/>
            <person name="Shea T."/>
            <person name="Young S.K."/>
            <person name="Zeng Q."/>
            <person name="Koehrsen M."/>
            <person name="Haas B."/>
            <person name="Borodovsky M."/>
            <person name="Guigo R."/>
            <person name="Alvarado L."/>
            <person name="Berlin A."/>
            <person name="Borenstein D."/>
            <person name="Chen Z."/>
            <person name="Engels R."/>
            <person name="Freedman E."/>
            <person name="Gellesch M."/>
            <person name="Goldberg J."/>
            <person name="Griggs A."/>
            <person name="Gujja S."/>
            <person name="Heiman D."/>
            <person name="Hepburn T."/>
            <person name="Howarth C."/>
            <person name="Jen D."/>
            <person name="Larson L."/>
            <person name="Lewis B."/>
            <person name="Mehta T."/>
            <person name="Park D."/>
            <person name="Pearson M."/>
            <person name="Roberts A."/>
            <person name="Saif S."/>
            <person name="Shenoy N."/>
            <person name="Sisk P."/>
            <person name="Stolte C."/>
            <person name="Sykes S."/>
            <person name="Walk T."/>
            <person name="White J."/>
            <person name="Yandava C."/>
            <person name="Burger G."/>
            <person name="Gray M.W."/>
            <person name="Holland P.W.H."/>
            <person name="King N."/>
            <person name="Lang F.B.F."/>
            <person name="Roger A.J."/>
            <person name="Ruiz-Trillo I."/>
            <person name="Lander E."/>
            <person name="Nusbaum C."/>
        </authorList>
    </citation>
    <scope>NUCLEOTIDE SEQUENCE [LARGE SCALE GENOMIC DNA]</scope>
    <source>
        <strain evidence="2">ATCC 38327</strain>
    </source>
</reference>
<evidence type="ECO:0000313" key="1">
    <source>
        <dbReference type="EMBL" id="KNE66709.1"/>
    </source>
</evidence>
<dbReference type="Proteomes" id="UP000054350">
    <property type="component" value="Unassembled WGS sequence"/>
</dbReference>
<accession>A0A0L0SWI9</accession>
<protein>
    <submittedName>
        <fullName evidence="1">Uncharacterized protein</fullName>
    </submittedName>
</protein>
<dbReference type="EMBL" id="GG745351">
    <property type="protein sequence ID" value="KNE66709.1"/>
    <property type="molecule type" value="Genomic_DNA"/>
</dbReference>
<dbReference type="AlphaFoldDB" id="A0A0L0SWI9"/>
<name>A0A0L0SWI9_ALLM3</name>
<reference evidence="1 2" key="1">
    <citation type="submission" date="2009-11" db="EMBL/GenBank/DDBJ databases">
        <title>Annotation of Allomyces macrogynus ATCC 38327.</title>
        <authorList>
            <consortium name="The Broad Institute Genome Sequencing Platform"/>
            <person name="Russ C."/>
            <person name="Cuomo C."/>
            <person name="Burger G."/>
            <person name="Gray M.W."/>
            <person name="Holland P.W.H."/>
            <person name="King N."/>
            <person name="Lang F.B.F."/>
            <person name="Roger A.J."/>
            <person name="Ruiz-Trillo I."/>
            <person name="Young S.K."/>
            <person name="Zeng Q."/>
            <person name="Gargeya S."/>
            <person name="Fitzgerald M."/>
            <person name="Haas B."/>
            <person name="Abouelleil A."/>
            <person name="Alvarado L."/>
            <person name="Arachchi H.M."/>
            <person name="Berlin A."/>
            <person name="Chapman S.B."/>
            <person name="Gearin G."/>
            <person name="Goldberg J."/>
            <person name="Griggs A."/>
            <person name="Gujja S."/>
            <person name="Hansen M."/>
            <person name="Heiman D."/>
            <person name="Howarth C."/>
            <person name="Larimer J."/>
            <person name="Lui A."/>
            <person name="MacDonald P.J.P."/>
            <person name="McCowen C."/>
            <person name="Montmayeur A."/>
            <person name="Murphy C."/>
            <person name="Neiman D."/>
            <person name="Pearson M."/>
            <person name="Priest M."/>
            <person name="Roberts A."/>
            <person name="Saif S."/>
            <person name="Shea T."/>
            <person name="Sisk P."/>
            <person name="Stolte C."/>
            <person name="Sykes S."/>
            <person name="Wortman J."/>
            <person name="Nusbaum C."/>
            <person name="Birren B."/>
        </authorList>
    </citation>
    <scope>NUCLEOTIDE SEQUENCE [LARGE SCALE GENOMIC DNA]</scope>
    <source>
        <strain evidence="1 2">ATCC 38327</strain>
    </source>
</reference>
<proteinExistence type="predicted"/>
<organism evidence="1 2">
    <name type="scientific">Allomyces macrogynus (strain ATCC 38327)</name>
    <name type="common">Allomyces javanicus var. macrogynus</name>
    <dbReference type="NCBI Taxonomy" id="578462"/>
    <lineage>
        <taxon>Eukaryota</taxon>
        <taxon>Fungi</taxon>
        <taxon>Fungi incertae sedis</taxon>
        <taxon>Blastocladiomycota</taxon>
        <taxon>Blastocladiomycetes</taxon>
        <taxon>Blastocladiales</taxon>
        <taxon>Blastocladiaceae</taxon>
        <taxon>Allomyces</taxon>
    </lineage>
</organism>
<evidence type="ECO:0000313" key="2">
    <source>
        <dbReference type="Proteomes" id="UP000054350"/>
    </source>
</evidence>
<keyword evidence="2" id="KW-1185">Reference proteome</keyword>
<gene>
    <name evidence="1" type="ORF">AMAG_11208</name>
</gene>